<evidence type="ECO:0000256" key="4">
    <source>
        <dbReference type="ARBA" id="ARBA00022679"/>
    </source>
</evidence>
<keyword evidence="3 6" id="KW-0489">Methyltransferase</keyword>
<name>A0A117IAS8_MYCCR</name>
<dbReference type="EC" id="2.1.1.-" evidence="6"/>
<dbReference type="Gene3D" id="3.40.50.150">
    <property type="entry name" value="Vaccinia Virus protein VP39"/>
    <property type="match status" value="1"/>
</dbReference>
<dbReference type="NCBIfam" id="TIGR00027">
    <property type="entry name" value="mthyl_TIGR00027"/>
    <property type="match status" value="1"/>
</dbReference>
<evidence type="ECO:0000313" key="8">
    <source>
        <dbReference type="Proteomes" id="UP000069443"/>
    </source>
</evidence>
<evidence type="ECO:0000256" key="1">
    <source>
        <dbReference type="ARBA" id="ARBA00003907"/>
    </source>
</evidence>
<dbReference type="GO" id="GO:0008168">
    <property type="term" value="F:methyltransferase activity"/>
    <property type="evidence" value="ECO:0007669"/>
    <property type="project" value="UniProtKB-UniRule"/>
</dbReference>
<protein>
    <recommendedName>
        <fullName evidence="6">S-adenosyl-L-methionine-dependent methyltransferase</fullName>
        <ecNumber evidence="6">2.1.1.-</ecNumber>
    </recommendedName>
</protein>
<dbReference type="EMBL" id="BCSY01000062">
    <property type="protein sequence ID" value="GAS96859.1"/>
    <property type="molecule type" value="Genomic_DNA"/>
</dbReference>
<evidence type="ECO:0000256" key="2">
    <source>
        <dbReference type="ARBA" id="ARBA00008138"/>
    </source>
</evidence>
<reference evidence="8" key="2">
    <citation type="submission" date="2016-02" db="EMBL/GenBank/DDBJ databases">
        <title>Draft genome sequence of five rapidly growing Mycobacterium species.</title>
        <authorList>
            <person name="Katahira K."/>
            <person name="Gotou Y."/>
            <person name="Iida K."/>
            <person name="Ogura Y."/>
            <person name="Hayashi T."/>
        </authorList>
    </citation>
    <scope>NUCLEOTIDE SEQUENCE [LARGE SCALE GENOMIC DNA]</scope>
    <source>
        <strain evidence="8">JCM15298</strain>
    </source>
</reference>
<comment type="similarity">
    <text evidence="2 6">Belongs to the UPF0677 family.</text>
</comment>
<dbReference type="AlphaFoldDB" id="A0A117IAS8"/>
<dbReference type="PANTHER" id="PTHR43619:SF2">
    <property type="entry name" value="S-ADENOSYL-L-METHIONINE-DEPENDENT METHYLTRANSFERASES SUPERFAMILY PROTEIN"/>
    <property type="match status" value="1"/>
</dbReference>
<dbReference type="InterPro" id="IPR029063">
    <property type="entry name" value="SAM-dependent_MTases_sf"/>
</dbReference>
<proteinExistence type="inferred from homology"/>
<dbReference type="Proteomes" id="UP000069443">
    <property type="component" value="Unassembled WGS sequence"/>
</dbReference>
<evidence type="ECO:0000256" key="5">
    <source>
        <dbReference type="ARBA" id="ARBA00022691"/>
    </source>
</evidence>
<keyword evidence="5 6" id="KW-0949">S-adenosyl-L-methionine</keyword>
<dbReference type="SUPFAM" id="SSF53335">
    <property type="entry name" value="S-adenosyl-L-methionine-dependent methyltransferases"/>
    <property type="match status" value="1"/>
</dbReference>
<dbReference type="RefSeq" id="WP_062657826.1">
    <property type="nucleotide sequence ID" value="NZ_BCSY01000062.1"/>
</dbReference>
<dbReference type="InterPro" id="IPR007213">
    <property type="entry name" value="Ppm1/Ppm2/Tcmp"/>
</dbReference>
<sequence length="299" mass="32081">MRSDNDTWDITSSVGSTALFVAAARALEARKPDPLAVDPYAAIFCRAVGGRWADVVDGKDTDSKLMTADFGTHFVAFQAARTRYFDDYFAQANSAGVRQVVMLAAGLDSRAYRLSWPDATVIYELDQPQVLEFKGEVLDAHDARPAAHRVEVPIDLRDDWPAALQDAGFDSGAPAAFIAEGLLIYLPATAQGELFRGIDALATPGSYAGIEEGDPMPAPAYEAAKRAEAADTDGDGAFFQLIYNEQVAKAADWFTGQGWATEATPLAEQISGLGRPLPTPGSQSAMMVQSNRLVTAIKR</sequence>
<evidence type="ECO:0000256" key="3">
    <source>
        <dbReference type="ARBA" id="ARBA00022603"/>
    </source>
</evidence>
<dbReference type="PANTHER" id="PTHR43619">
    <property type="entry name" value="S-ADENOSYL-L-METHIONINE-DEPENDENT METHYLTRANSFERASE YKTD-RELATED"/>
    <property type="match status" value="1"/>
</dbReference>
<reference evidence="8" key="1">
    <citation type="journal article" date="2016" name="Genome Announc.">
        <title>Draft Genome Sequences of Five Rapidly Growing Mycobacterium Species, M. thermoresistibile, M. fortuitum subsp. acetamidolyticum, M. canariasense, M. brisbanense, and M. novocastrense.</title>
        <authorList>
            <person name="Katahira K."/>
            <person name="Ogura Y."/>
            <person name="Gotoh Y."/>
            <person name="Hayashi T."/>
        </authorList>
    </citation>
    <scope>NUCLEOTIDE SEQUENCE [LARGE SCALE GENOMIC DNA]</scope>
    <source>
        <strain evidence="8">JCM15298</strain>
    </source>
</reference>
<evidence type="ECO:0000313" key="7">
    <source>
        <dbReference type="EMBL" id="GAS96859.1"/>
    </source>
</evidence>
<evidence type="ECO:0000256" key="6">
    <source>
        <dbReference type="RuleBase" id="RU362030"/>
    </source>
</evidence>
<dbReference type="OrthoDB" id="9806164at2"/>
<dbReference type="InterPro" id="IPR011610">
    <property type="entry name" value="SAM_mthyl_Trfase_ML2640-like"/>
</dbReference>
<gene>
    <name evidence="7" type="ORF">RMCC_3825</name>
</gene>
<organism evidence="7 8">
    <name type="scientific">Mycolicibacterium canariasense</name>
    <name type="common">Mycobacterium canariasense</name>
    <dbReference type="NCBI Taxonomy" id="228230"/>
    <lineage>
        <taxon>Bacteria</taxon>
        <taxon>Bacillati</taxon>
        <taxon>Actinomycetota</taxon>
        <taxon>Actinomycetes</taxon>
        <taxon>Mycobacteriales</taxon>
        <taxon>Mycobacteriaceae</taxon>
        <taxon>Mycolicibacterium</taxon>
    </lineage>
</organism>
<comment type="function">
    <text evidence="1 6">Exhibits S-adenosyl-L-methionine-dependent methyltransferase activity.</text>
</comment>
<keyword evidence="4 7" id="KW-0808">Transferase</keyword>
<comment type="caution">
    <text evidence="7">The sequence shown here is derived from an EMBL/GenBank/DDBJ whole genome shotgun (WGS) entry which is preliminary data.</text>
</comment>
<dbReference type="STRING" id="228230.RMCC_3825"/>
<dbReference type="GO" id="GO:0032259">
    <property type="term" value="P:methylation"/>
    <property type="evidence" value="ECO:0007669"/>
    <property type="project" value="UniProtKB-KW"/>
</dbReference>
<keyword evidence="8" id="KW-1185">Reference proteome</keyword>
<accession>A0A117IAS8</accession>
<dbReference type="Pfam" id="PF04072">
    <property type="entry name" value="LCM"/>
    <property type="match status" value="1"/>
</dbReference>